<dbReference type="InterPro" id="IPR011903">
    <property type="entry name" value="TON_0319-like"/>
</dbReference>
<organism evidence="2">
    <name type="scientific">marine sediment metagenome</name>
    <dbReference type="NCBI Taxonomy" id="412755"/>
    <lineage>
        <taxon>unclassified sequences</taxon>
        <taxon>metagenomes</taxon>
        <taxon>ecological metagenomes</taxon>
    </lineage>
</organism>
<dbReference type="CDD" id="cd02973">
    <property type="entry name" value="TRX_GRX_like"/>
    <property type="match status" value="1"/>
</dbReference>
<dbReference type="PANTHER" id="PTHR37170:SF1">
    <property type="entry name" value="GLUTAREDOXIN-LIKE PROTEIN"/>
    <property type="match status" value="1"/>
</dbReference>
<dbReference type="AlphaFoldDB" id="A0A0F8Z9E5"/>
<name>A0A0F8Z9E5_9ZZZZ</name>
<reference evidence="2" key="1">
    <citation type="journal article" date="2015" name="Nature">
        <title>Complex archaea that bridge the gap between prokaryotes and eukaryotes.</title>
        <authorList>
            <person name="Spang A."/>
            <person name="Saw J.H."/>
            <person name="Jorgensen S.L."/>
            <person name="Zaremba-Niedzwiedzka K."/>
            <person name="Martijn J."/>
            <person name="Lind A.E."/>
            <person name="van Eijk R."/>
            <person name="Schleper C."/>
            <person name="Guy L."/>
            <person name="Ettema T.J."/>
        </authorList>
    </citation>
    <scope>NUCLEOTIDE SEQUENCE</scope>
</reference>
<dbReference type="Pfam" id="PF13192">
    <property type="entry name" value="Thioredoxin_3"/>
    <property type="match status" value="1"/>
</dbReference>
<dbReference type="EMBL" id="LAZR01061695">
    <property type="protein sequence ID" value="KKK63059.1"/>
    <property type="molecule type" value="Genomic_DNA"/>
</dbReference>
<sequence>MALLKDEMQNEVKEKFKKLSGPVRLVNFTQKLECHHCEDTRRLIEEIASFSPKISTKVYDFVIDKEKAQQYKIDKIPAIVVEGEKDYGIRFFGIPGGYEFNSLISSIIDVSRGAADLSPESKDKISTITKPLHIQVFVTLTCPYCPPAVQMAHKLALESEYITSDMIESAEFPHLTNKYQVMGVPKVVINEKFGFEGALPESAFLDEIMKAYKSTSKVKDEG</sequence>
<dbReference type="PROSITE" id="PS51354">
    <property type="entry name" value="GLUTAREDOXIN_2"/>
    <property type="match status" value="1"/>
</dbReference>
<dbReference type="InterPro" id="IPR036249">
    <property type="entry name" value="Thioredoxin-like_sf"/>
</dbReference>
<dbReference type="SUPFAM" id="SSF52833">
    <property type="entry name" value="Thioredoxin-like"/>
    <property type="match status" value="2"/>
</dbReference>
<feature type="domain" description="Thioredoxin-like fold" evidence="1">
    <location>
        <begin position="133"/>
        <end position="209"/>
    </location>
</feature>
<dbReference type="NCBIfam" id="TIGR02187">
    <property type="entry name" value="PDO_seleno_TRX"/>
    <property type="match status" value="1"/>
</dbReference>
<gene>
    <name evidence="2" type="ORF">LCGC14_2998110</name>
</gene>
<evidence type="ECO:0000259" key="1">
    <source>
        <dbReference type="Pfam" id="PF13192"/>
    </source>
</evidence>
<proteinExistence type="predicted"/>
<dbReference type="PANTHER" id="PTHR37170">
    <property type="entry name" value="GLUTAREDOXIN-RELATED"/>
    <property type="match status" value="1"/>
</dbReference>
<comment type="caution">
    <text evidence="2">The sequence shown here is derived from an EMBL/GenBank/DDBJ whole genome shotgun (WGS) entry which is preliminary data.</text>
</comment>
<dbReference type="Gene3D" id="3.40.30.10">
    <property type="entry name" value="Glutaredoxin"/>
    <property type="match status" value="2"/>
</dbReference>
<accession>A0A0F8Z9E5</accession>
<dbReference type="InterPro" id="IPR012336">
    <property type="entry name" value="Thioredoxin-like_fold"/>
</dbReference>
<protein>
    <recommendedName>
        <fullName evidence="1">Thioredoxin-like fold domain-containing protein</fullName>
    </recommendedName>
</protein>
<evidence type="ECO:0000313" key="2">
    <source>
        <dbReference type="EMBL" id="KKK63059.1"/>
    </source>
</evidence>